<feature type="region of interest" description="Disordered" evidence="1">
    <location>
        <begin position="153"/>
        <end position="177"/>
    </location>
</feature>
<evidence type="ECO:0000256" key="1">
    <source>
        <dbReference type="SAM" id="MobiDB-lite"/>
    </source>
</evidence>
<name>A0A8H6W746_9AGAR</name>
<feature type="compositionally biased region" description="Low complexity" evidence="1">
    <location>
        <begin position="156"/>
        <end position="177"/>
    </location>
</feature>
<dbReference type="RefSeq" id="XP_037221085.1">
    <property type="nucleotide sequence ID" value="XM_037363164.1"/>
</dbReference>
<feature type="compositionally biased region" description="Polar residues" evidence="1">
    <location>
        <begin position="16"/>
        <end position="27"/>
    </location>
</feature>
<evidence type="ECO:0000313" key="2">
    <source>
        <dbReference type="EMBL" id="KAF7304113.1"/>
    </source>
</evidence>
<dbReference type="OrthoDB" id="3203574at2759"/>
<reference evidence="2" key="1">
    <citation type="submission" date="2020-05" db="EMBL/GenBank/DDBJ databases">
        <title>Mycena genomes resolve the evolution of fungal bioluminescence.</title>
        <authorList>
            <person name="Tsai I.J."/>
        </authorList>
    </citation>
    <scope>NUCLEOTIDE SEQUENCE</scope>
    <source>
        <strain evidence="2">171206Taipei</strain>
    </source>
</reference>
<protein>
    <submittedName>
        <fullName evidence="2">FAD-binding-3 domain-containing protein</fullName>
    </submittedName>
</protein>
<accession>A0A8H6W746</accession>
<feature type="region of interest" description="Disordered" evidence="1">
    <location>
        <begin position="11"/>
        <end position="35"/>
    </location>
</feature>
<dbReference type="GeneID" id="59345680"/>
<sequence length="177" mass="18765">MQGPADFAPFAFAGNPYQQAPPAQNTLHGGGADPNAPELFRANVQIVHAEVLRVQELAKRAMDGVRNAYSPGRTPAQTDADLAALKQALEHLAALMRQSGVGGLPLLPNATAAPPSEDALLGLTTRTLAELYERHKRMQEGAHVVANRLGHHVPAQSQSQSTTSSQSQGHSQSQGRK</sequence>
<keyword evidence="3" id="KW-1185">Reference proteome</keyword>
<comment type="caution">
    <text evidence="2">The sequence shown here is derived from an EMBL/GenBank/DDBJ whole genome shotgun (WGS) entry which is preliminary data.</text>
</comment>
<dbReference type="EMBL" id="JACAZF010000005">
    <property type="protein sequence ID" value="KAF7304113.1"/>
    <property type="molecule type" value="Genomic_DNA"/>
</dbReference>
<gene>
    <name evidence="2" type="ORF">MIND_00642900</name>
</gene>
<evidence type="ECO:0000313" key="3">
    <source>
        <dbReference type="Proteomes" id="UP000636479"/>
    </source>
</evidence>
<dbReference type="AlphaFoldDB" id="A0A8H6W746"/>
<proteinExistence type="predicted"/>
<organism evidence="2 3">
    <name type="scientific">Mycena indigotica</name>
    <dbReference type="NCBI Taxonomy" id="2126181"/>
    <lineage>
        <taxon>Eukaryota</taxon>
        <taxon>Fungi</taxon>
        <taxon>Dikarya</taxon>
        <taxon>Basidiomycota</taxon>
        <taxon>Agaricomycotina</taxon>
        <taxon>Agaricomycetes</taxon>
        <taxon>Agaricomycetidae</taxon>
        <taxon>Agaricales</taxon>
        <taxon>Marasmiineae</taxon>
        <taxon>Mycenaceae</taxon>
        <taxon>Mycena</taxon>
    </lineage>
</organism>
<dbReference type="Proteomes" id="UP000636479">
    <property type="component" value="Unassembled WGS sequence"/>
</dbReference>